<evidence type="ECO:0000256" key="1">
    <source>
        <dbReference type="ARBA" id="ARBA00004370"/>
    </source>
</evidence>
<evidence type="ECO:0000256" key="5">
    <source>
        <dbReference type="ARBA" id="ARBA00022692"/>
    </source>
</evidence>
<evidence type="ECO:0000256" key="6">
    <source>
        <dbReference type="ARBA" id="ARBA00022989"/>
    </source>
</evidence>
<dbReference type="Gene3D" id="1.20.58.1610">
    <property type="entry name" value="NADH:ubiquinone/plastoquinone oxidoreductase, chain 3"/>
    <property type="match status" value="1"/>
</dbReference>
<dbReference type="GO" id="GO:0030964">
    <property type="term" value="C:NADH dehydrogenase complex"/>
    <property type="evidence" value="ECO:0007669"/>
    <property type="project" value="TreeGrafter"/>
</dbReference>
<dbReference type="InterPro" id="IPR038430">
    <property type="entry name" value="NDAH_ubi_oxred_su3_sf"/>
</dbReference>
<dbReference type="InterPro" id="IPR000440">
    <property type="entry name" value="NADH_UbQ/plastoQ_OxRdtase_su3"/>
</dbReference>
<evidence type="ECO:0000256" key="2">
    <source>
        <dbReference type="ARBA" id="ARBA00008472"/>
    </source>
</evidence>
<reference evidence="10" key="1">
    <citation type="submission" date="2021-03" db="EMBL/GenBank/DDBJ databases">
        <authorList>
            <person name="Lv S.-S."/>
        </authorList>
    </citation>
    <scope>NUCLEOTIDE SEQUENCE</scope>
</reference>
<comment type="similarity">
    <text evidence="2 9">Belongs to the complex I subunit 3 family.</text>
</comment>
<dbReference type="AlphaFoldDB" id="A0AB38XYG0"/>
<accession>A0AB38XYG0</accession>
<comment type="subcellular location">
    <subcellularLocation>
        <location evidence="1">Membrane</location>
    </subcellularLocation>
    <subcellularLocation>
        <location evidence="9">Mitochondrion membrane</location>
        <topology evidence="9">Multi-pass membrane protein</topology>
    </subcellularLocation>
</comment>
<organism evidence="10">
    <name type="scientific">Metanigrus guttatus</name>
    <dbReference type="NCBI Taxonomy" id="3038047"/>
    <lineage>
        <taxon>Eukaryota</taxon>
        <taxon>Metazoa</taxon>
        <taxon>Ecdysozoa</taxon>
        <taxon>Arthropoda</taxon>
        <taxon>Hexapoda</taxon>
        <taxon>Insecta</taxon>
        <taxon>Pterygota</taxon>
        <taxon>Neoptera</taxon>
        <taxon>Paraneoptera</taxon>
        <taxon>Hemiptera</taxon>
        <taxon>Auchenorrhyncha</taxon>
        <taxon>Fulgoroidea</taxon>
        <taxon>Meenoplidae</taxon>
        <taxon>Meenoplinae</taxon>
        <taxon>Metanigrus</taxon>
    </lineage>
</organism>
<dbReference type="PANTHER" id="PTHR11058">
    <property type="entry name" value="NADH-UBIQUINONE OXIDOREDUCTASE CHAIN 3"/>
    <property type="match status" value="1"/>
</dbReference>
<proteinExistence type="inferred from homology"/>
<gene>
    <name evidence="10" type="primary">nad3</name>
</gene>
<evidence type="ECO:0000256" key="9">
    <source>
        <dbReference type="RuleBase" id="RU003640"/>
    </source>
</evidence>
<evidence type="ECO:0000256" key="3">
    <source>
        <dbReference type="ARBA" id="ARBA00021007"/>
    </source>
</evidence>
<sequence length="116" mass="13688">MLKMINLTFYLMMIVMFLSIMISLITKKTKPEMNKSSPFECGFSPLSSPRKSFSIQFFFIALIFLIFDIEISIIIPMILMKYVSMKQWMLTSILILFILILGLLNEWNQGMLEWKQ</sequence>
<keyword evidence="9" id="KW-1278">Translocase</keyword>
<evidence type="ECO:0000313" key="10">
    <source>
        <dbReference type="EMBL" id="WFD61084.1"/>
    </source>
</evidence>
<keyword evidence="9" id="KW-0830">Ubiquinone</keyword>
<keyword evidence="9" id="KW-0679">Respiratory chain</keyword>
<dbReference type="GO" id="GO:0031966">
    <property type="term" value="C:mitochondrial membrane"/>
    <property type="evidence" value="ECO:0007669"/>
    <property type="project" value="UniProtKB-SubCell"/>
</dbReference>
<keyword evidence="9" id="KW-0520">NAD</keyword>
<dbReference type="EC" id="7.1.1.2" evidence="9"/>
<evidence type="ECO:0000256" key="8">
    <source>
        <dbReference type="ARBA" id="ARBA00049551"/>
    </source>
</evidence>
<feature type="transmembrane region" description="Helical" evidence="9">
    <location>
        <begin position="53"/>
        <end position="75"/>
    </location>
</feature>
<dbReference type="EMBL" id="MW848378">
    <property type="protein sequence ID" value="WFD61084.1"/>
    <property type="molecule type" value="Genomic_DNA"/>
</dbReference>
<dbReference type="PANTHER" id="PTHR11058:SF9">
    <property type="entry name" value="NADH-UBIQUINONE OXIDOREDUCTASE CHAIN 3"/>
    <property type="match status" value="1"/>
</dbReference>
<comment type="catalytic activity">
    <reaction evidence="8 9">
        <text>a ubiquinone + NADH + 5 H(+)(in) = a ubiquinol + NAD(+) + 4 H(+)(out)</text>
        <dbReference type="Rhea" id="RHEA:29091"/>
        <dbReference type="Rhea" id="RHEA-COMP:9565"/>
        <dbReference type="Rhea" id="RHEA-COMP:9566"/>
        <dbReference type="ChEBI" id="CHEBI:15378"/>
        <dbReference type="ChEBI" id="CHEBI:16389"/>
        <dbReference type="ChEBI" id="CHEBI:17976"/>
        <dbReference type="ChEBI" id="CHEBI:57540"/>
        <dbReference type="ChEBI" id="CHEBI:57945"/>
        <dbReference type="EC" id="7.1.1.2"/>
    </reaction>
</comment>
<dbReference type="GO" id="GO:0008137">
    <property type="term" value="F:NADH dehydrogenase (ubiquinone) activity"/>
    <property type="evidence" value="ECO:0007669"/>
    <property type="project" value="UniProtKB-UniRule"/>
</dbReference>
<comment type="function">
    <text evidence="9">Core subunit of the mitochondrial membrane respiratory chain NADH dehydrogenase (Complex I) which catalyzes electron transfer from NADH through the respiratory chain, using ubiquinone as an electron acceptor. Essential for the catalytic activity of complex I.</text>
</comment>
<keyword evidence="9 10" id="KW-0496">Mitochondrion</keyword>
<protein>
    <recommendedName>
        <fullName evidence="3 9">NADH-ubiquinone oxidoreductase chain 3</fullName>
        <ecNumber evidence="9">7.1.1.2</ecNumber>
    </recommendedName>
</protein>
<evidence type="ECO:0000256" key="4">
    <source>
        <dbReference type="ARBA" id="ARBA00022448"/>
    </source>
</evidence>
<keyword evidence="5 9" id="KW-0812">Transmembrane</keyword>
<feature type="transmembrane region" description="Helical" evidence="9">
    <location>
        <begin position="87"/>
        <end position="104"/>
    </location>
</feature>
<geneLocation type="mitochondrion" evidence="10"/>
<dbReference type="Pfam" id="PF00507">
    <property type="entry name" value="Oxidored_q4"/>
    <property type="match status" value="1"/>
</dbReference>
<keyword evidence="4 9" id="KW-0813">Transport</keyword>
<evidence type="ECO:0000256" key="7">
    <source>
        <dbReference type="ARBA" id="ARBA00023136"/>
    </source>
</evidence>
<keyword evidence="6 9" id="KW-1133">Transmembrane helix</keyword>
<name>A0AB38XYG0_9HEMI</name>
<keyword evidence="7 9" id="KW-0472">Membrane</keyword>
<keyword evidence="9" id="KW-0249">Electron transport</keyword>
<feature type="transmembrane region" description="Helical" evidence="9">
    <location>
        <begin position="7"/>
        <end position="26"/>
    </location>
</feature>